<evidence type="ECO:0000313" key="3">
    <source>
        <dbReference type="Proteomes" id="UP000547058"/>
    </source>
</evidence>
<dbReference type="AlphaFoldDB" id="A0A7W3FPR9"/>
<dbReference type="SUPFAM" id="SSF110997">
    <property type="entry name" value="Sporulation related repeat"/>
    <property type="match status" value="1"/>
</dbReference>
<dbReference type="GO" id="GO:0042834">
    <property type="term" value="F:peptidoglycan binding"/>
    <property type="evidence" value="ECO:0007669"/>
    <property type="project" value="InterPro"/>
</dbReference>
<dbReference type="Pfam" id="PF05036">
    <property type="entry name" value="SPOR"/>
    <property type="match status" value="1"/>
</dbReference>
<reference evidence="2 3" key="1">
    <citation type="submission" date="2020-08" db="EMBL/GenBank/DDBJ databases">
        <title>Stenotrophomonas tumulicola JCM 30961.</title>
        <authorList>
            <person name="Deng Y."/>
        </authorList>
    </citation>
    <scope>NUCLEOTIDE SEQUENCE [LARGE SCALE GENOMIC DNA]</scope>
    <source>
        <strain evidence="2 3">JCM 30961</strain>
    </source>
</reference>
<comment type="caution">
    <text evidence="2">The sequence shown here is derived from an EMBL/GenBank/DDBJ whole genome shotgun (WGS) entry which is preliminary data.</text>
</comment>
<dbReference type="PROSITE" id="PS51724">
    <property type="entry name" value="SPOR"/>
    <property type="match status" value="1"/>
</dbReference>
<protein>
    <submittedName>
        <fullName evidence="2">SPOR domain-containing protein</fullName>
    </submittedName>
</protein>
<name>A0A7W3FPR9_9GAMM</name>
<accession>A0A7W3FPR9</accession>
<organism evidence="2 3">
    <name type="scientific">Stenotrophomonas tumulicola</name>
    <dbReference type="NCBI Taxonomy" id="1685415"/>
    <lineage>
        <taxon>Bacteria</taxon>
        <taxon>Pseudomonadati</taxon>
        <taxon>Pseudomonadota</taxon>
        <taxon>Gammaproteobacteria</taxon>
        <taxon>Lysobacterales</taxon>
        <taxon>Lysobacteraceae</taxon>
        <taxon>Stenotrophomonas</taxon>
    </lineage>
</organism>
<evidence type="ECO:0000259" key="1">
    <source>
        <dbReference type="PROSITE" id="PS51724"/>
    </source>
</evidence>
<dbReference type="Proteomes" id="UP000547058">
    <property type="component" value="Unassembled WGS sequence"/>
</dbReference>
<keyword evidence="3" id="KW-1185">Reference proteome</keyword>
<gene>
    <name evidence="2" type="ORF">H4O11_16840</name>
</gene>
<feature type="domain" description="SPOR" evidence="1">
    <location>
        <begin position="80"/>
        <end position="162"/>
    </location>
</feature>
<proteinExistence type="predicted"/>
<dbReference type="Gene3D" id="3.30.70.1070">
    <property type="entry name" value="Sporulation related repeat"/>
    <property type="match status" value="1"/>
</dbReference>
<dbReference type="InterPro" id="IPR036680">
    <property type="entry name" value="SPOR-like_sf"/>
</dbReference>
<dbReference type="RefSeq" id="WP_182341127.1">
    <property type="nucleotide sequence ID" value="NZ_JACGXS010000012.1"/>
</dbReference>
<dbReference type="EMBL" id="JACGXS010000012">
    <property type="protein sequence ID" value="MBA8683469.1"/>
    <property type="molecule type" value="Genomic_DNA"/>
</dbReference>
<sequence length="239" mass="24808">MLTRALIVVLVLLNISVALWWALRVEPATPEPTPPSGVATLQLAPVEPGHARLPDAPAALVDATTLTEPPSAPESPSVSAPAAPPRCVALGPFADPAAAATVQARLGGVLERMRAVEEQQAAGGSNARYRVLLPPAASREAAQETVQRIVAAGLGDYYIIAQGPEANAIALGQYRNREGAERRVTALRAAGFKPLLQGGGEATSTWWVQGALVAGQAANAARQRSGAAQQRSLDCARLR</sequence>
<evidence type="ECO:0000313" key="2">
    <source>
        <dbReference type="EMBL" id="MBA8683469.1"/>
    </source>
</evidence>
<dbReference type="InterPro" id="IPR007730">
    <property type="entry name" value="SPOR-like_dom"/>
</dbReference>